<reference evidence="1" key="1">
    <citation type="submission" date="2019-11" db="EMBL/GenBank/DDBJ databases">
        <authorList>
            <person name="Feng L."/>
        </authorList>
    </citation>
    <scope>NUCLEOTIDE SEQUENCE</scope>
    <source>
        <strain evidence="1">CTertiumLFYP3</strain>
    </source>
</reference>
<dbReference type="EMBL" id="CACRTO010000019">
    <property type="protein sequence ID" value="VYU29763.1"/>
    <property type="molecule type" value="Genomic_DNA"/>
</dbReference>
<dbReference type="AlphaFoldDB" id="A0A6N3DUV9"/>
<evidence type="ECO:0000313" key="1">
    <source>
        <dbReference type="EMBL" id="VYU29763.1"/>
    </source>
</evidence>
<sequence length="32" mass="3714">MSIFVLKRGYALQLPNSYVEIDCDEMEYVDDG</sequence>
<gene>
    <name evidence="1" type="ORF">CTLFYP3_01991</name>
</gene>
<accession>A0A6N3DUV9</accession>
<name>A0A6N3DUV9_9CLOT</name>
<protein>
    <submittedName>
        <fullName evidence="1">Uncharacterized protein</fullName>
    </submittedName>
</protein>
<proteinExistence type="predicted"/>
<organism evidence="1">
    <name type="scientific">Clostridium tertium</name>
    <dbReference type="NCBI Taxonomy" id="1559"/>
    <lineage>
        <taxon>Bacteria</taxon>
        <taxon>Bacillati</taxon>
        <taxon>Bacillota</taxon>
        <taxon>Clostridia</taxon>
        <taxon>Eubacteriales</taxon>
        <taxon>Clostridiaceae</taxon>
        <taxon>Clostridium</taxon>
    </lineage>
</organism>